<protein>
    <submittedName>
        <fullName evidence="2">Uncharacterized protein</fullName>
    </submittedName>
</protein>
<dbReference type="AlphaFoldDB" id="X1E9W8"/>
<reference evidence="2" key="1">
    <citation type="journal article" date="2014" name="Front. Microbiol.">
        <title>High frequency of phylogenetically diverse reductive dehalogenase-homologous genes in deep subseafloor sedimentary metagenomes.</title>
        <authorList>
            <person name="Kawai M."/>
            <person name="Futagami T."/>
            <person name="Toyoda A."/>
            <person name="Takaki Y."/>
            <person name="Nishi S."/>
            <person name="Hori S."/>
            <person name="Arai W."/>
            <person name="Tsubouchi T."/>
            <person name="Morono Y."/>
            <person name="Uchiyama I."/>
            <person name="Ito T."/>
            <person name="Fujiyama A."/>
            <person name="Inagaki F."/>
            <person name="Takami H."/>
        </authorList>
    </citation>
    <scope>NUCLEOTIDE SEQUENCE</scope>
    <source>
        <strain evidence="2">Expedition CK06-06</strain>
    </source>
</reference>
<dbReference type="EMBL" id="BART01035769">
    <property type="protein sequence ID" value="GAH17170.1"/>
    <property type="molecule type" value="Genomic_DNA"/>
</dbReference>
<feature type="transmembrane region" description="Helical" evidence="1">
    <location>
        <begin position="76"/>
        <end position="93"/>
    </location>
</feature>
<evidence type="ECO:0000256" key="1">
    <source>
        <dbReference type="SAM" id="Phobius"/>
    </source>
</evidence>
<feature type="non-terminal residue" evidence="2">
    <location>
        <position position="94"/>
    </location>
</feature>
<keyword evidence="1" id="KW-0812">Transmembrane</keyword>
<comment type="caution">
    <text evidence="2">The sequence shown here is derived from an EMBL/GenBank/DDBJ whole genome shotgun (WGS) entry which is preliminary data.</text>
</comment>
<name>X1E9W8_9ZZZZ</name>
<keyword evidence="1" id="KW-0472">Membrane</keyword>
<feature type="transmembrane region" description="Helical" evidence="1">
    <location>
        <begin position="24"/>
        <end position="46"/>
    </location>
</feature>
<organism evidence="2">
    <name type="scientific">marine sediment metagenome</name>
    <dbReference type="NCBI Taxonomy" id="412755"/>
    <lineage>
        <taxon>unclassified sequences</taxon>
        <taxon>metagenomes</taxon>
        <taxon>ecological metagenomes</taxon>
    </lineage>
</organism>
<sequence length="94" mass="10981">MLIPTLLLPFLIDDKSVIFEPLYYIVRAVALITAIPVFLYLATFAMEKQRKKLILKEDISPSRNFLSLFNITKKNFKFQLLYGVLLLFLIFIPL</sequence>
<accession>X1E9W8</accession>
<gene>
    <name evidence="2" type="ORF">S01H4_60600</name>
</gene>
<keyword evidence="1" id="KW-1133">Transmembrane helix</keyword>
<evidence type="ECO:0000313" key="2">
    <source>
        <dbReference type="EMBL" id="GAH17170.1"/>
    </source>
</evidence>
<proteinExistence type="predicted"/>